<dbReference type="Proteomes" id="UP000557872">
    <property type="component" value="Unassembled WGS sequence"/>
</dbReference>
<gene>
    <name evidence="1" type="ORF">HW115_00145</name>
</gene>
<comment type="caution">
    <text evidence="1">The sequence shown here is derived from an EMBL/GenBank/DDBJ whole genome shotgun (WGS) entry which is preliminary data.</text>
</comment>
<name>A0A851G8R4_9BACT</name>
<evidence type="ECO:0000313" key="1">
    <source>
        <dbReference type="EMBL" id="NWK54003.1"/>
    </source>
</evidence>
<reference evidence="1 2" key="1">
    <citation type="submission" date="2020-07" db="EMBL/GenBank/DDBJ databases">
        <title>Roseicoccus Jingziensis gen. nov., sp. nov., isolated from coastal seawater.</title>
        <authorList>
            <person name="Feng X."/>
        </authorList>
    </citation>
    <scope>NUCLEOTIDE SEQUENCE [LARGE SCALE GENOMIC DNA]</scope>
    <source>
        <strain evidence="1 2">N1E253</strain>
    </source>
</reference>
<dbReference type="EMBL" id="JACBAZ010000001">
    <property type="protein sequence ID" value="NWK54003.1"/>
    <property type="molecule type" value="Genomic_DNA"/>
</dbReference>
<accession>A0A851G8R4</accession>
<proteinExistence type="predicted"/>
<dbReference type="AlphaFoldDB" id="A0A851G8R4"/>
<keyword evidence="2" id="KW-1185">Reference proteome</keyword>
<dbReference type="RefSeq" id="WP_178930553.1">
    <property type="nucleotide sequence ID" value="NZ_JACBAZ010000001.1"/>
</dbReference>
<evidence type="ECO:0008006" key="3">
    <source>
        <dbReference type="Google" id="ProtNLM"/>
    </source>
</evidence>
<sequence>MMEIVIALGLFSAVAVSLVKALHMTGDTALIIQRELEIDRILRSAMLDALSNPNLEEMNETVDVRDITQDDRSDDTGQIQTIVEPIELENEDGQLLQNMFRIEVIYYWQGEEGWEQQSAETWRYANLYKP</sequence>
<protein>
    <recommendedName>
        <fullName evidence="3">Type II secretion system protein</fullName>
    </recommendedName>
</protein>
<evidence type="ECO:0000313" key="2">
    <source>
        <dbReference type="Proteomes" id="UP000557872"/>
    </source>
</evidence>
<organism evidence="1 2">
    <name type="scientific">Oceaniferula marina</name>
    <dbReference type="NCBI Taxonomy" id="2748318"/>
    <lineage>
        <taxon>Bacteria</taxon>
        <taxon>Pseudomonadati</taxon>
        <taxon>Verrucomicrobiota</taxon>
        <taxon>Verrucomicrobiia</taxon>
        <taxon>Verrucomicrobiales</taxon>
        <taxon>Verrucomicrobiaceae</taxon>
        <taxon>Oceaniferula</taxon>
    </lineage>
</organism>